<dbReference type="InterPro" id="IPR023214">
    <property type="entry name" value="HAD_sf"/>
</dbReference>
<dbReference type="CDD" id="cd02094">
    <property type="entry name" value="P-type_ATPase_Cu-like"/>
    <property type="match status" value="1"/>
</dbReference>
<evidence type="ECO:0000256" key="3">
    <source>
        <dbReference type="ARBA" id="ARBA00012517"/>
    </source>
</evidence>
<dbReference type="SFLD" id="SFLDG00002">
    <property type="entry name" value="C1.7:_P-type_atpase_like"/>
    <property type="match status" value="1"/>
</dbReference>
<dbReference type="InterPro" id="IPR017969">
    <property type="entry name" value="Heavy-metal-associated_CS"/>
</dbReference>
<dbReference type="InterPro" id="IPR036412">
    <property type="entry name" value="HAD-like_sf"/>
</dbReference>
<keyword evidence="5" id="KW-0813">Transport</keyword>
<dbReference type="PRINTS" id="PR00943">
    <property type="entry name" value="CUATPASE"/>
</dbReference>
<feature type="domain" description="HMA" evidence="23">
    <location>
        <begin position="3"/>
        <end position="68"/>
    </location>
</feature>
<evidence type="ECO:0000256" key="4">
    <source>
        <dbReference type="ARBA" id="ARBA00015102"/>
    </source>
</evidence>
<dbReference type="InterPro" id="IPR059000">
    <property type="entry name" value="ATPase_P-type_domA"/>
</dbReference>
<dbReference type="NCBIfam" id="TIGR01511">
    <property type="entry name" value="ATPase-IB1_Cu"/>
    <property type="match status" value="1"/>
</dbReference>
<evidence type="ECO:0000259" key="23">
    <source>
        <dbReference type="PROSITE" id="PS50846"/>
    </source>
</evidence>
<dbReference type="Gene3D" id="3.30.70.100">
    <property type="match status" value="2"/>
</dbReference>
<evidence type="ECO:0000256" key="19">
    <source>
        <dbReference type="ARBA" id="ARBA00029719"/>
    </source>
</evidence>
<dbReference type="CDD" id="cd00371">
    <property type="entry name" value="HMA"/>
    <property type="match status" value="2"/>
</dbReference>
<dbReference type="InterPro" id="IPR008250">
    <property type="entry name" value="ATPase_P-typ_transduc_dom_A_sf"/>
</dbReference>
<dbReference type="InterPro" id="IPR023299">
    <property type="entry name" value="ATPase_P-typ_cyto_dom_N"/>
</dbReference>
<evidence type="ECO:0000313" key="25">
    <source>
        <dbReference type="Proteomes" id="UP001596267"/>
    </source>
</evidence>
<dbReference type="Gene3D" id="3.40.50.1000">
    <property type="entry name" value="HAD superfamily/HAD-like"/>
    <property type="match status" value="1"/>
</dbReference>
<dbReference type="EC" id="7.2.2.8" evidence="3"/>
<dbReference type="SUPFAM" id="SSF55008">
    <property type="entry name" value="HMA, heavy metal-associated domain"/>
    <property type="match status" value="2"/>
</dbReference>
<keyword evidence="15 22" id="KW-1133">Transmembrane helix</keyword>
<dbReference type="NCBIfam" id="TIGR00003">
    <property type="entry name" value="copper ion binding protein"/>
    <property type="match status" value="2"/>
</dbReference>
<dbReference type="NCBIfam" id="TIGR01525">
    <property type="entry name" value="ATPase-IB_hvy"/>
    <property type="match status" value="1"/>
</dbReference>
<dbReference type="SUPFAM" id="SSF81653">
    <property type="entry name" value="Calcium ATPase, transduction domain A"/>
    <property type="match status" value="1"/>
</dbReference>
<evidence type="ECO:0000256" key="9">
    <source>
        <dbReference type="ARBA" id="ARBA00022737"/>
    </source>
</evidence>
<feature type="transmembrane region" description="Helical" evidence="22">
    <location>
        <begin position="157"/>
        <end position="178"/>
    </location>
</feature>
<evidence type="ECO:0000256" key="20">
    <source>
        <dbReference type="ARBA" id="ARBA00033239"/>
    </source>
</evidence>
<dbReference type="InterPro" id="IPR006121">
    <property type="entry name" value="HMA_dom"/>
</dbReference>
<dbReference type="Pfam" id="PF00122">
    <property type="entry name" value="E1-E2_ATPase"/>
    <property type="match status" value="1"/>
</dbReference>
<evidence type="ECO:0000256" key="8">
    <source>
        <dbReference type="ARBA" id="ARBA00022723"/>
    </source>
</evidence>
<evidence type="ECO:0000256" key="6">
    <source>
        <dbReference type="ARBA" id="ARBA00022553"/>
    </source>
</evidence>
<reference evidence="25" key="1">
    <citation type="journal article" date="2019" name="Int. J. Syst. Evol. Microbiol.">
        <title>The Global Catalogue of Microorganisms (GCM) 10K type strain sequencing project: providing services to taxonomists for standard genome sequencing and annotation.</title>
        <authorList>
            <consortium name="The Broad Institute Genomics Platform"/>
            <consortium name="The Broad Institute Genome Sequencing Center for Infectious Disease"/>
            <person name="Wu L."/>
            <person name="Ma J."/>
        </authorList>
    </citation>
    <scope>NUCLEOTIDE SEQUENCE [LARGE SCALE GENOMIC DNA]</scope>
    <source>
        <strain evidence="25">CCUG 42001</strain>
    </source>
</reference>
<dbReference type="Pfam" id="PF00403">
    <property type="entry name" value="HMA"/>
    <property type="match status" value="2"/>
</dbReference>
<dbReference type="EMBL" id="JBHSTQ010000001">
    <property type="protein sequence ID" value="MFC6385372.1"/>
    <property type="molecule type" value="Genomic_DNA"/>
</dbReference>
<evidence type="ECO:0000256" key="2">
    <source>
        <dbReference type="ARBA" id="ARBA00006024"/>
    </source>
</evidence>
<dbReference type="PANTHER" id="PTHR43520">
    <property type="entry name" value="ATP7, ISOFORM B"/>
    <property type="match status" value="1"/>
</dbReference>
<dbReference type="PANTHER" id="PTHR43520:SF8">
    <property type="entry name" value="P-TYPE CU(+) TRANSPORTER"/>
    <property type="match status" value="1"/>
</dbReference>
<evidence type="ECO:0000256" key="7">
    <source>
        <dbReference type="ARBA" id="ARBA00022692"/>
    </source>
</evidence>
<dbReference type="InterPro" id="IPR044492">
    <property type="entry name" value="P_typ_ATPase_HD_dom"/>
</dbReference>
<evidence type="ECO:0000256" key="5">
    <source>
        <dbReference type="ARBA" id="ARBA00022448"/>
    </source>
</evidence>
<comment type="similarity">
    <text evidence="2 22">Belongs to the cation transport ATPase (P-type) (TC 3.A.3) family. Type IB subfamily.</text>
</comment>
<dbReference type="InterPro" id="IPR023298">
    <property type="entry name" value="ATPase_P-typ_TM_dom_sf"/>
</dbReference>
<keyword evidence="18 22" id="KW-0472">Membrane</keyword>
<keyword evidence="11" id="KW-0187">Copper transport</keyword>
<feature type="domain" description="HMA" evidence="23">
    <location>
        <begin position="70"/>
        <end position="136"/>
    </location>
</feature>
<keyword evidence="10 22" id="KW-0547">Nucleotide-binding</keyword>
<comment type="subcellular location">
    <subcellularLocation>
        <location evidence="22">Cell membrane</location>
    </subcellularLocation>
    <subcellularLocation>
        <location evidence="1">Endomembrane system</location>
        <topology evidence="1">Multi-pass membrane protein</topology>
    </subcellularLocation>
</comment>
<feature type="transmembrane region" description="Helical" evidence="22">
    <location>
        <begin position="405"/>
        <end position="428"/>
    </location>
</feature>
<keyword evidence="8 22" id="KW-0479">Metal-binding</keyword>
<dbReference type="Gene3D" id="3.40.1110.10">
    <property type="entry name" value="Calcium-transporting ATPase, cytoplasmic domain N"/>
    <property type="match status" value="1"/>
</dbReference>
<keyword evidence="13" id="KW-0460">Magnesium</keyword>
<evidence type="ECO:0000256" key="1">
    <source>
        <dbReference type="ARBA" id="ARBA00004127"/>
    </source>
</evidence>
<dbReference type="SFLD" id="SFLDS00003">
    <property type="entry name" value="Haloacid_Dehalogenase"/>
    <property type="match status" value="1"/>
</dbReference>
<evidence type="ECO:0000256" key="14">
    <source>
        <dbReference type="ARBA" id="ARBA00022967"/>
    </source>
</evidence>
<comment type="catalytic activity">
    <reaction evidence="21">
        <text>Cu(+)(in) + ATP + H2O = Cu(+)(out) + ADP + phosphate + H(+)</text>
        <dbReference type="Rhea" id="RHEA:25792"/>
        <dbReference type="ChEBI" id="CHEBI:15377"/>
        <dbReference type="ChEBI" id="CHEBI:15378"/>
        <dbReference type="ChEBI" id="CHEBI:30616"/>
        <dbReference type="ChEBI" id="CHEBI:43474"/>
        <dbReference type="ChEBI" id="CHEBI:49552"/>
        <dbReference type="ChEBI" id="CHEBI:456216"/>
        <dbReference type="EC" id="7.2.2.8"/>
    </reaction>
</comment>
<evidence type="ECO:0000256" key="13">
    <source>
        <dbReference type="ARBA" id="ARBA00022842"/>
    </source>
</evidence>
<comment type="caution">
    <text evidence="24">The sequence shown here is derived from an EMBL/GenBank/DDBJ whole genome shotgun (WGS) entry which is preliminary data.</text>
</comment>
<keyword evidence="16" id="KW-0186">Copper</keyword>
<protein>
    <recommendedName>
        <fullName evidence="4">Copper-exporting P-type ATPase</fullName>
        <ecNumber evidence="3">7.2.2.8</ecNumber>
    </recommendedName>
    <alternativeName>
        <fullName evidence="19">Copper-exporting P-type ATPase A</fullName>
    </alternativeName>
    <alternativeName>
        <fullName evidence="20">Cu(+)-exporting ATPase</fullName>
    </alternativeName>
</protein>
<evidence type="ECO:0000256" key="10">
    <source>
        <dbReference type="ARBA" id="ARBA00022741"/>
    </source>
</evidence>
<dbReference type="Proteomes" id="UP001596267">
    <property type="component" value="Unassembled WGS sequence"/>
</dbReference>
<evidence type="ECO:0000256" key="11">
    <source>
        <dbReference type="ARBA" id="ARBA00022796"/>
    </source>
</evidence>
<accession>A0ABW1WA32</accession>
<keyword evidence="7 22" id="KW-0812">Transmembrane</keyword>
<dbReference type="SFLD" id="SFLDF00027">
    <property type="entry name" value="p-type_atpase"/>
    <property type="match status" value="1"/>
</dbReference>
<organism evidence="24 25">
    <name type="scientific">Sporolactobacillus kofuensis</name>
    <dbReference type="NCBI Taxonomy" id="269672"/>
    <lineage>
        <taxon>Bacteria</taxon>
        <taxon>Bacillati</taxon>
        <taxon>Bacillota</taxon>
        <taxon>Bacilli</taxon>
        <taxon>Bacillales</taxon>
        <taxon>Sporolactobacillaceae</taxon>
        <taxon>Sporolactobacillus</taxon>
    </lineage>
</organism>
<dbReference type="InterPro" id="IPR001757">
    <property type="entry name" value="P_typ_ATPase"/>
</dbReference>
<dbReference type="RefSeq" id="WP_253054307.1">
    <property type="nucleotide sequence ID" value="NZ_JAMXWN010000007.1"/>
</dbReference>
<keyword evidence="12 22" id="KW-0067">ATP-binding</keyword>
<evidence type="ECO:0000256" key="21">
    <source>
        <dbReference type="ARBA" id="ARBA00049289"/>
    </source>
</evidence>
<dbReference type="InterPro" id="IPR018303">
    <property type="entry name" value="ATPase_P-typ_P_site"/>
</dbReference>
<keyword evidence="6" id="KW-0597">Phosphoprotein</keyword>
<evidence type="ECO:0000256" key="16">
    <source>
        <dbReference type="ARBA" id="ARBA00023008"/>
    </source>
</evidence>
<keyword evidence="14" id="KW-1278">Translocase</keyword>
<keyword evidence="25" id="KW-1185">Reference proteome</keyword>
<dbReference type="InterPro" id="IPR006122">
    <property type="entry name" value="HMA_Cu_ion-bd"/>
</dbReference>
<feature type="transmembrane region" description="Helical" evidence="22">
    <location>
        <begin position="747"/>
        <end position="764"/>
    </location>
</feature>
<evidence type="ECO:0000256" key="22">
    <source>
        <dbReference type="RuleBase" id="RU362081"/>
    </source>
</evidence>
<name>A0ABW1WA32_9BACL</name>
<evidence type="ECO:0000256" key="17">
    <source>
        <dbReference type="ARBA" id="ARBA00023065"/>
    </source>
</evidence>
<dbReference type="SUPFAM" id="SSF56784">
    <property type="entry name" value="HAD-like"/>
    <property type="match status" value="1"/>
</dbReference>
<feature type="transmembrane region" description="Helical" evidence="22">
    <location>
        <begin position="190"/>
        <end position="208"/>
    </location>
</feature>
<evidence type="ECO:0000256" key="18">
    <source>
        <dbReference type="ARBA" id="ARBA00023136"/>
    </source>
</evidence>
<dbReference type="SUPFAM" id="SSF81665">
    <property type="entry name" value="Calcium ATPase, transmembrane domain M"/>
    <property type="match status" value="1"/>
</dbReference>
<feature type="transmembrane region" description="Helical" evidence="22">
    <location>
        <begin position="434"/>
        <end position="457"/>
    </location>
</feature>
<dbReference type="NCBIfam" id="TIGR01494">
    <property type="entry name" value="ATPase_P-type"/>
    <property type="match status" value="1"/>
</dbReference>
<dbReference type="PROSITE" id="PS50846">
    <property type="entry name" value="HMA_2"/>
    <property type="match status" value="2"/>
</dbReference>
<dbReference type="InterPro" id="IPR036163">
    <property type="entry name" value="HMA_dom_sf"/>
</dbReference>
<evidence type="ECO:0000256" key="12">
    <source>
        <dbReference type="ARBA" id="ARBA00022840"/>
    </source>
</evidence>
<evidence type="ECO:0000256" key="15">
    <source>
        <dbReference type="ARBA" id="ARBA00022989"/>
    </source>
</evidence>
<feature type="transmembrane region" description="Helical" evidence="22">
    <location>
        <begin position="254"/>
        <end position="272"/>
    </location>
</feature>
<evidence type="ECO:0000313" key="24">
    <source>
        <dbReference type="EMBL" id="MFC6385372.1"/>
    </source>
</evidence>
<dbReference type="Gene3D" id="2.70.150.10">
    <property type="entry name" value="Calcium-transporting ATPase, cytoplasmic transduction domain A"/>
    <property type="match status" value="1"/>
</dbReference>
<keyword evidence="17" id="KW-0406">Ion transport</keyword>
<feature type="transmembrane region" description="Helical" evidence="22">
    <location>
        <begin position="220"/>
        <end position="239"/>
    </location>
</feature>
<proteinExistence type="inferred from homology"/>
<keyword evidence="9" id="KW-0677">Repeat</keyword>
<dbReference type="InterPro" id="IPR027256">
    <property type="entry name" value="P-typ_ATPase_IB"/>
</dbReference>
<sequence>MKNTVQIGITGMTCAACANRIERGLNKLEGVSANVNLALEKAKVDYDDHVVKASEITGKIEKLGYGVSKEKVDLDISGMTCAACATRIEKGLVRMPGVTDAVVNLATESASVRYQPGFTDQSAIIEKVSKLGYTARLKADEQGEVKHRELRKKRNKLILSSVLALPLLLTMVTHLPFYYGPQPMILMNPWVQLVLASIVQFYIGWSFYHGGFRALLNKSANMDVLVALGTSAAYFYSVFETIRYQFYGFHHPELYFETSAVLITLVLLGKYMEARAKRQTTTAITELMGLQAKEATRMVNGREERVPIHEVQVGDLLRVRPGEKIPVDGMLVEGESTVDESMITGESLPVVKRTGDELIGATMNTTGAFSMRAEKVGKDTALAGIVRIVEEAQGSKAPIQRLADVISGIFVPIVIVIAVFVFTIWIAAIHPGEWGTALSAAISVLVIACPCALGLATPTSIMVGTGKAAENGILFKGGEFLETTQNLQSIVFDKTGTITKGKPEVTDFLLYGNLQRDEVLRLTAAAEQASEHPLAKAIVASSEHDDLPAVYDFHAQTGAGISASVANHRLAIGTRRLMKQESINIQMAIHEASRLESAGKTVMFVAIDGQFQALIAVADTIKDSSIAAIKALKARGIGVYMLTGDNTRTADAIAEKAGIDHVLAEVLPEEKAQKIRELQAQGLSVAMVGDGINDAPALAVADIGMAIGTGTDVAIEAADITLVGGELTHVAKALDVSKKTMHNIRQNLFWALIYNAVGIPIAALGLLAPWVAGAAMAFSSVSVVANSLRLKRMKL</sequence>
<keyword evidence="22" id="KW-1003">Cell membrane</keyword>
<dbReference type="PRINTS" id="PR00119">
    <property type="entry name" value="CATATPASE"/>
</dbReference>
<dbReference type="PROSITE" id="PS00154">
    <property type="entry name" value="ATPASE_E1_E2"/>
    <property type="match status" value="1"/>
</dbReference>
<dbReference type="PROSITE" id="PS01047">
    <property type="entry name" value="HMA_1"/>
    <property type="match status" value="2"/>
</dbReference>
<dbReference type="Pfam" id="PF00702">
    <property type="entry name" value="Hydrolase"/>
    <property type="match status" value="1"/>
</dbReference>
<gene>
    <name evidence="24" type="ORF">ACFP7A_02060</name>
</gene>